<organism evidence="7 8">
    <name type="scientific">Alistipes finegoldii</name>
    <dbReference type="NCBI Taxonomy" id="214856"/>
    <lineage>
        <taxon>Bacteria</taxon>
        <taxon>Pseudomonadati</taxon>
        <taxon>Bacteroidota</taxon>
        <taxon>Bacteroidia</taxon>
        <taxon>Bacteroidales</taxon>
        <taxon>Rikenellaceae</taxon>
        <taxon>Alistipes</taxon>
    </lineage>
</organism>
<evidence type="ECO:0000313" key="7">
    <source>
        <dbReference type="EMBL" id="GKI18772.1"/>
    </source>
</evidence>
<dbReference type="PANTHER" id="PTHR12143:SF43">
    <property type="entry name" value="PUTATIVE-RELATED"/>
    <property type="match status" value="1"/>
</dbReference>
<dbReference type="Pfam" id="PF17678">
    <property type="entry name" value="Glyco_hydro_92N"/>
    <property type="match status" value="1"/>
</dbReference>
<dbReference type="Gene3D" id="1.20.1610.10">
    <property type="entry name" value="alpha-1,2-mannosidases domains"/>
    <property type="match status" value="1"/>
</dbReference>
<feature type="domain" description="Glycosyl hydrolase family 92 N-terminal" evidence="6">
    <location>
        <begin position="31"/>
        <end position="240"/>
    </location>
</feature>
<dbReference type="InterPro" id="IPR008928">
    <property type="entry name" value="6-hairpin_glycosidase_sf"/>
</dbReference>
<dbReference type="GO" id="GO:0000224">
    <property type="term" value="F:peptide-N4-(N-acetyl-beta-glucosaminyl)asparagine amidase activity"/>
    <property type="evidence" value="ECO:0007669"/>
    <property type="project" value="TreeGrafter"/>
</dbReference>
<evidence type="ECO:0000256" key="2">
    <source>
        <dbReference type="ARBA" id="ARBA00011245"/>
    </source>
</evidence>
<proteinExistence type="predicted"/>
<dbReference type="InterPro" id="IPR014718">
    <property type="entry name" value="GH-type_carb-bd"/>
</dbReference>
<feature type="chain" id="PRO_5041249746" evidence="4">
    <location>
        <begin position="18"/>
        <end position="764"/>
    </location>
</feature>
<dbReference type="InterPro" id="IPR005887">
    <property type="entry name" value="GH92_a_mannosidase_put"/>
</dbReference>
<evidence type="ECO:0000313" key="8">
    <source>
        <dbReference type="Proteomes" id="UP001055105"/>
    </source>
</evidence>
<dbReference type="Gene3D" id="3.30.2080.10">
    <property type="entry name" value="GH92 mannosidase domain"/>
    <property type="match status" value="1"/>
</dbReference>
<dbReference type="GO" id="GO:0005975">
    <property type="term" value="P:carbohydrate metabolic process"/>
    <property type="evidence" value="ECO:0007669"/>
    <property type="project" value="InterPro"/>
</dbReference>
<comment type="caution">
    <text evidence="7">The sequence shown here is derived from an EMBL/GenBank/DDBJ whole genome shotgun (WGS) entry which is preliminary data.</text>
</comment>
<dbReference type="EMBL" id="BQOL01000001">
    <property type="protein sequence ID" value="GKI18772.1"/>
    <property type="molecule type" value="Genomic_DNA"/>
</dbReference>
<dbReference type="PANTHER" id="PTHR12143">
    <property type="entry name" value="PEPTIDE N-GLYCANASE PNGASE -RELATED"/>
    <property type="match status" value="1"/>
</dbReference>
<dbReference type="FunFam" id="3.30.2080.10:FF:000001">
    <property type="entry name" value="Alpha-1,2-mannosidase subfamily"/>
    <property type="match status" value="1"/>
</dbReference>
<dbReference type="SUPFAM" id="SSF48208">
    <property type="entry name" value="Six-hairpin glycosidases"/>
    <property type="match status" value="1"/>
</dbReference>
<evidence type="ECO:0000256" key="1">
    <source>
        <dbReference type="ARBA" id="ARBA00001913"/>
    </source>
</evidence>
<gene>
    <name evidence="7" type="ORF">CE91St16_16800</name>
</gene>
<evidence type="ECO:0000256" key="3">
    <source>
        <dbReference type="ARBA" id="ARBA00022837"/>
    </source>
</evidence>
<name>A0AA37KRD6_9BACT</name>
<dbReference type="NCBIfam" id="TIGR01180">
    <property type="entry name" value="aman2_put"/>
    <property type="match status" value="1"/>
</dbReference>
<comment type="subunit">
    <text evidence="2">Monomer.</text>
</comment>
<accession>A0AA37KRD6</accession>
<protein>
    <submittedName>
        <fullName evidence="7">Alpha-1 2-mannosidase</fullName>
    </submittedName>
</protein>
<dbReference type="PROSITE" id="PS51257">
    <property type="entry name" value="PROKAR_LIPOPROTEIN"/>
    <property type="match status" value="1"/>
</dbReference>
<evidence type="ECO:0000259" key="5">
    <source>
        <dbReference type="Pfam" id="PF07971"/>
    </source>
</evidence>
<dbReference type="Proteomes" id="UP001055105">
    <property type="component" value="Unassembled WGS sequence"/>
</dbReference>
<sequence>MMLKSRILLFVLSAASAACLSACRDQGVGRWVDPNIGGVAPLLTTVTPQVHRPHSMVRVFPVTEPGLNDRYFSDRIYGIALNMPRYRSGVVGSVMPAAGEVSFDPERSSSWYDHDLEELHPWSHRVWLEEPAVWAEWTTTERAALYEFDFTDAGRQANVLFRVGSEGEVAVDGNRVVSGWETVDYARQYFYAVADRPFVSSGTYDGTALSGECSASGSGIGAWLSAPAGFGKVCFRVGISYIDVEQARANLEAETGGLAFDAVKERSRAVWEEALGRIRVKGGTDRERRIFYTSLYRTFERMVDQSEGGRYYSGFDRRVHEDARPFYNDDWMWDTYRNLHALGMLLDPGRKADELQSYVRMYEQWGWVPSFPELTEWGGDWFEGANPDWHGEPMIGNHVASFAAEAIRKGITDFDVEKLYEGLRRNALEGTMIPWRAGAAREPDRFYAEHGYFPALAPGEPEKYPYIDDGWEKRQAVSVTLEHSYDDWCLAQIARYLGRADDYELFMRRSHYYLNLWNPAIGYFAPKNERGEWVEPFDPQLCDGYGARSYFAEVNACVHAFHVQHDIPRLIALMGGDDAFVRRIDEAYNRGPEIDKWKFMGRMPDATGLQGLMPAGNEPAFHVPWLYNYAGAAWKTQHRVRQIADLWFDDRPTGLSGDEDGGALTAWYVFAAMGFYPVNPASGEYALSSPIFEQVEIALPGDRSFVIKSPGASKVNKYIRSARLNGKLLVRPFITHEQIVQGGVLEFELTSRPCLDCFRRVSGI</sequence>
<dbReference type="InterPro" id="IPR050883">
    <property type="entry name" value="PNGase"/>
</dbReference>
<keyword evidence="3" id="KW-0106">Calcium</keyword>
<evidence type="ECO:0000259" key="6">
    <source>
        <dbReference type="Pfam" id="PF17678"/>
    </source>
</evidence>
<dbReference type="AlphaFoldDB" id="A0AA37KRD6"/>
<dbReference type="InterPro" id="IPR012939">
    <property type="entry name" value="Glyco_hydro_92"/>
</dbReference>
<feature type="signal peptide" evidence="4">
    <location>
        <begin position="1"/>
        <end position="17"/>
    </location>
</feature>
<dbReference type="Gene3D" id="2.70.98.10">
    <property type="match status" value="1"/>
</dbReference>
<dbReference type="GO" id="GO:0030246">
    <property type="term" value="F:carbohydrate binding"/>
    <property type="evidence" value="ECO:0007669"/>
    <property type="project" value="InterPro"/>
</dbReference>
<dbReference type="GO" id="GO:0006516">
    <property type="term" value="P:glycoprotein catabolic process"/>
    <property type="evidence" value="ECO:0007669"/>
    <property type="project" value="TreeGrafter"/>
</dbReference>
<dbReference type="GO" id="GO:0005829">
    <property type="term" value="C:cytosol"/>
    <property type="evidence" value="ECO:0007669"/>
    <property type="project" value="TreeGrafter"/>
</dbReference>
<keyword evidence="4" id="KW-0732">Signal</keyword>
<dbReference type="Gene3D" id="1.20.1050.60">
    <property type="entry name" value="alpha-1,2-mannosidase"/>
    <property type="match status" value="1"/>
</dbReference>
<comment type="cofactor">
    <cofactor evidence="1">
        <name>Ca(2+)</name>
        <dbReference type="ChEBI" id="CHEBI:29108"/>
    </cofactor>
</comment>
<reference evidence="7" key="1">
    <citation type="submission" date="2022-01" db="EMBL/GenBank/DDBJ databases">
        <title>Novel bile acid biosynthetic pathways are enriched in the microbiome of centenarians.</title>
        <authorList>
            <person name="Sato Y."/>
            <person name="Atarashi K."/>
            <person name="Plichta R.D."/>
            <person name="Arai Y."/>
            <person name="Sasajima S."/>
            <person name="Kearney M.S."/>
            <person name="Suda W."/>
            <person name="Takeshita K."/>
            <person name="Sasaki T."/>
            <person name="Okamoto S."/>
            <person name="Skelly N.A."/>
            <person name="Okamura Y."/>
            <person name="Vlamakis H."/>
            <person name="Li Y."/>
            <person name="Tanoue T."/>
            <person name="Takei H."/>
            <person name="Nittono H."/>
            <person name="Narushima S."/>
            <person name="Irie J."/>
            <person name="Itoh H."/>
            <person name="Moriya K."/>
            <person name="Sugiura Y."/>
            <person name="Suematsu M."/>
            <person name="Moritoki N."/>
            <person name="Shibata S."/>
            <person name="Littman R.D."/>
            <person name="Fischbach A.M."/>
            <person name="Uwamino Y."/>
            <person name="Inoue T."/>
            <person name="Honda A."/>
            <person name="Hattori M."/>
            <person name="Murai T."/>
            <person name="Xavier J.R."/>
            <person name="Hirose N."/>
            <person name="Honda K."/>
        </authorList>
    </citation>
    <scope>NUCLEOTIDE SEQUENCE</scope>
    <source>
        <strain evidence="7">CE91-St16</strain>
    </source>
</reference>
<evidence type="ECO:0000256" key="4">
    <source>
        <dbReference type="SAM" id="SignalP"/>
    </source>
</evidence>
<dbReference type="InterPro" id="IPR041371">
    <property type="entry name" value="GH92_N"/>
</dbReference>
<feature type="domain" description="Glycosyl hydrolase family 92" evidence="5">
    <location>
        <begin position="246"/>
        <end position="750"/>
    </location>
</feature>
<dbReference type="Pfam" id="PF07971">
    <property type="entry name" value="Glyco_hydro_92"/>
    <property type="match status" value="1"/>
</dbReference>